<name>A0ACD1GXB3_9EURO</name>
<keyword evidence="2" id="KW-1185">Reference proteome</keyword>
<evidence type="ECO:0000313" key="2">
    <source>
        <dbReference type="Proteomes" id="UP000249661"/>
    </source>
</evidence>
<organism evidence="1 2">
    <name type="scientific">Aspergillus aculeatinus CBS 121060</name>
    <dbReference type="NCBI Taxonomy" id="1448322"/>
    <lineage>
        <taxon>Eukaryota</taxon>
        <taxon>Fungi</taxon>
        <taxon>Dikarya</taxon>
        <taxon>Ascomycota</taxon>
        <taxon>Pezizomycotina</taxon>
        <taxon>Eurotiomycetes</taxon>
        <taxon>Eurotiomycetidae</taxon>
        <taxon>Eurotiales</taxon>
        <taxon>Aspergillaceae</taxon>
        <taxon>Aspergillus</taxon>
        <taxon>Aspergillus subgen. Circumdati</taxon>
    </lineage>
</organism>
<evidence type="ECO:0000313" key="1">
    <source>
        <dbReference type="EMBL" id="RAH65928.1"/>
    </source>
</evidence>
<dbReference type="EMBL" id="KZ824988">
    <property type="protein sequence ID" value="RAH65928.1"/>
    <property type="molecule type" value="Genomic_DNA"/>
</dbReference>
<reference evidence="1" key="1">
    <citation type="submission" date="2018-02" db="EMBL/GenBank/DDBJ databases">
        <title>The genomes of Aspergillus section Nigri reveals drivers in fungal speciation.</title>
        <authorList>
            <consortium name="DOE Joint Genome Institute"/>
            <person name="Vesth T.C."/>
            <person name="Nybo J."/>
            <person name="Theobald S."/>
            <person name="Brandl J."/>
            <person name="Frisvad J.C."/>
            <person name="Nielsen K.F."/>
            <person name="Lyhne E.K."/>
            <person name="Kogle M.E."/>
            <person name="Kuo A."/>
            <person name="Riley R."/>
            <person name="Clum A."/>
            <person name="Nolan M."/>
            <person name="Lipzen A."/>
            <person name="Salamov A."/>
            <person name="Henrissat B."/>
            <person name="Wiebenga A."/>
            <person name="De vries R.P."/>
            <person name="Grigoriev I.V."/>
            <person name="Mortensen U.H."/>
            <person name="Andersen M.R."/>
            <person name="Baker S.E."/>
        </authorList>
    </citation>
    <scope>NUCLEOTIDE SEQUENCE</scope>
    <source>
        <strain evidence="1">CBS 121060</strain>
    </source>
</reference>
<accession>A0ACD1GXB3</accession>
<dbReference type="Proteomes" id="UP000249661">
    <property type="component" value="Unassembled WGS sequence"/>
</dbReference>
<sequence>MASAFPQLLHDLRDPTDADLPTAAAQPPPQIALFCRPGHLELVKTIFHEIHETDDSISPGALSTAPGTILGRIGRTTALLSPVPDIGKARAAKHALDLKLSLPSIDVAIVIGCCTAASDAEDGRQIFPGDVLLADGVVEYDIGRLIPGGRFVRKDVGIIRPCERVWAVLDELREGGGGKELGDRIGIEGDRGVGIHVGTVASGDRPLDNNEEREALRTEVSAVGLDVGGLCLGVATVFRSCLVVLGVDGDADEGCGDCGRRRAVWAADGHKEKRWQPYAALSAACCVKALLAGVAGESQGLEKGACGEGQVSRSVAQAGPAFGEDDVPSRPWRLCVAVCLVGVLLCFTYNPPPIIECAQQTFPIGTIQDTPESIR</sequence>
<protein>
    <submittedName>
        <fullName evidence="1">Uncharacterized protein</fullName>
    </submittedName>
</protein>
<proteinExistence type="predicted"/>
<gene>
    <name evidence="1" type="ORF">BO66DRAFT_474663</name>
</gene>